<dbReference type="InterPro" id="IPR001692">
    <property type="entry name" value="Histidinol_DH_CS"/>
</dbReference>
<dbReference type="Pfam" id="PF00815">
    <property type="entry name" value="Histidinol_dh"/>
    <property type="match status" value="1"/>
</dbReference>
<dbReference type="GO" id="GO:0005829">
    <property type="term" value="C:cytosol"/>
    <property type="evidence" value="ECO:0007669"/>
    <property type="project" value="TreeGrafter"/>
</dbReference>
<evidence type="ECO:0000256" key="10">
    <source>
        <dbReference type="PIRNR" id="PIRNR000099"/>
    </source>
</evidence>
<protein>
    <recommendedName>
        <fullName evidence="4">Histidinol dehydrogenase</fullName>
    </recommendedName>
</protein>
<evidence type="ECO:0000256" key="3">
    <source>
        <dbReference type="ARBA" id="ARBA00010178"/>
    </source>
</evidence>
<feature type="binding site" evidence="12">
    <location>
        <position position="196"/>
    </location>
    <ligand>
        <name>NAD(+)</name>
        <dbReference type="ChEBI" id="CHEBI:57540"/>
    </ligand>
</feature>
<feature type="binding site" evidence="14">
    <location>
        <position position="366"/>
    </location>
    <ligand>
        <name>Zn(2+)</name>
        <dbReference type="ChEBI" id="CHEBI:29105"/>
    </ligand>
</feature>
<proteinExistence type="inferred from homology"/>
<dbReference type="NCBIfam" id="TIGR00069">
    <property type="entry name" value="hisD"/>
    <property type="match status" value="1"/>
</dbReference>
<evidence type="ECO:0000256" key="13">
    <source>
        <dbReference type="PIRSR" id="PIRSR000099-3"/>
    </source>
</evidence>
<evidence type="ECO:0000256" key="8">
    <source>
        <dbReference type="ARBA" id="ARBA00023027"/>
    </source>
</evidence>
<evidence type="ECO:0000256" key="6">
    <source>
        <dbReference type="ARBA" id="ARBA00022833"/>
    </source>
</evidence>
<dbReference type="RefSeq" id="WP_133080204.1">
    <property type="nucleotide sequence ID" value="NZ_CP024915.1"/>
</dbReference>
<feature type="binding site" evidence="12">
    <location>
        <position position="219"/>
    </location>
    <ligand>
        <name>NAD(+)</name>
        <dbReference type="ChEBI" id="CHEBI:57540"/>
    </ligand>
</feature>
<dbReference type="AlphaFoldDB" id="A0A2L0UAI2"/>
<sequence>MELDAHHASFIGGSYECLKTAAIGGVPAQRLPKVVETVSEMLSVIEKGGRDAVTEYSRVLDGWGGGDVEMDADSLRRTGDALTPELRAALEAGAERTRTFAGLQRRHLQDFEAEMMPGVVVGHRYIPVQRVGAYLPAGRFPILASAFMTVGVAKTAGVPTVIACSPPTSPTAGNPAVFYSAYLSGVDRAFVVGGVQALAAMAFGLLGEQPMDMLVGAGNAYVTEAKRQLFGRVGMDLLAGPSEVAVIADDTADPVIVAADLLGQAEHGPQSPAALVTTSRDLALAVIAEVDRQLVDLSTRDIAGAAWRDYGTVYVAEDNATAVELMDVLAPEHLEVITADDDYFQQNLTNYGSLFLGPWSTVAYSDKGITGTNHVLPTGGGARSSAGLSVSRFLKPLTFQRIDRSATMQLAPLVSEISAYEEMEAHQRTADLRITRFGNDSASTKEQP</sequence>
<evidence type="ECO:0000256" key="11">
    <source>
        <dbReference type="PIRSR" id="PIRSR000099-1"/>
    </source>
</evidence>
<feature type="binding site" evidence="12">
    <location>
        <position position="134"/>
    </location>
    <ligand>
        <name>NAD(+)</name>
        <dbReference type="ChEBI" id="CHEBI:57540"/>
    </ligand>
</feature>
<comment type="similarity">
    <text evidence="3 10 15">Belongs to the histidinol dehydrogenase family.</text>
</comment>
<keyword evidence="5 14" id="KW-0479">Metal-binding</keyword>
<evidence type="ECO:0000256" key="14">
    <source>
        <dbReference type="PIRSR" id="PIRSR000099-4"/>
    </source>
</evidence>
<feature type="binding site" evidence="14">
    <location>
        <position position="267"/>
    </location>
    <ligand>
        <name>Zn(2+)</name>
        <dbReference type="ChEBI" id="CHEBI:29105"/>
    </ligand>
</feature>
<evidence type="ECO:0000313" key="16">
    <source>
        <dbReference type="EMBL" id="AUZ86251.1"/>
    </source>
</evidence>
<dbReference type="CDD" id="cd06572">
    <property type="entry name" value="Histidinol_dh"/>
    <property type="match status" value="1"/>
</dbReference>
<feature type="active site" description="Proton acceptor" evidence="11">
    <location>
        <position position="333"/>
    </location>
</feature>
<keyword evidence="6 14" id="KW-0862">Zinc</keyword>
<dbReference type="GO" id="GO:0046872">
    <property type="term" value="F:metal ion binding"/>
    <property type="evidence" value="ECO:0007669"/>
    <property type="project" value="UniProtKB-KW"/>
</dbReference>
<evidence type="ECO:0000256" key="4">
    <source>
        <dbReference type="ARBA" id="ARBA00016531"/>
    </source>
</evidence>
<dbReference type="PROSITE" id="PS00611">
    <property type="entry name" value="HISOL_DEHYDROGENASE"/>
    <property type="match status" value="1"/>
</dbReference>
<organism evidence="16 17">
    <name type="scientific">Arthrobacter agilis</name>
    <dbReference type="NCBI Taxonomy" id="37921"/>
    <lineage>
        <taxon>Bacteria</taxon>
        <taxon>Bacillati</taxon>
        <taxon>Actinomycetota</taxon>
        <taxon>Actinomycetes</taxon>
        <taxon>Micrococcales</taxon>
        <taxon>Micrococcaceae</taxon>
        <taxon>Arthrobacter</taxon>
    </lineage>
</organism>
<comment type="cofactor">
    <cofactor evidence="14">
        <name>Zn(2+)</name>
        <dbReference type="ChEBI" id="CHEBI:29105"/>
    </cofactor>
    <text evidence="14">Binds 1 zinc ion per subunit.</text>
</comment>
<comment type="pathway">
    <text evidence="2">Amino-acid biosynthesis; L-histidine biosynthesis; L-histidine from 5-phospho-alpha-D-ribose 1-diphosphate: step 9/9.</text>
</comment>
<dbReference type="PANTHER" id="PTHR21256:SF14">
    <property type="entry name" value="HISTIDINOL DEHYDROGENASE"/>
    <property type="match status" value="1"/>
</dbReference>
<feature type="active site" description="Proton acceptor" evidence="11">
    <location>
        <position position="332"/>
    </location>
</feature>
<feature type="binding site" evidence="13">
    <location>
        <position position="264"/>
    </location>
    <ligand>
        <name>substrate</name>
    </ligand>
</feature>
<dbReference type="GO" id="GO:0004399">
    <property type="term" value="F:histidinol dehydrogenase activity"/>
    <property type="evidence" value="ECO:0007669"/>
    <property type="project" value="InterPro"/>
</dbReference>
<comment type="function">
    <text evidence="1">Catalyzes the sequential NAD-dependent oxidations of L-histidinol to L-histidinaldehyde and then to L-histidine.</text>
</comment>
<evidence type="ECO:0000256" key="2">
    <source>
        <dbReference type="ARBA" id="ARBA00004940"/>
    </source>
</evidence>
<dbReference type="InterPro" id="IPR012131">
    <property type="entry name" value="Hstdl_DH"/>
</dbReference>
<feature type="binding site" evidence="13">
    <location>
        <position position="267"/>
    </location>
    <ligand>
        <name>substrate</name>
    </ligand>
</feature>
<reference evidence="16 17" key="1">
    <citation type="submission" date="2017-11" db="EMBL/GenBank/DDBJ databases">
        <title>Draft genome of Arthrobacter agilis strain UMCV2, a plant growth-promoting rhizobacterium and biocontrol capacity of phytopathogenic fungi.</title>
        <authorList>
            <person name="Martinez-Camara R."/>
            <person name="Santoyo G."/>
            <person name="Moreno-Hagelsieb G."/>
            <person name="Valencia-Cantero E."/>
        </authorList>
    </citation>
    <scope>NUCLEOTIDE SEQUENCE [LARGE SCALE GENOMIC DNA]</scope>
    <source>
        <strain evidence="16 17">UMCV2</strain>
    </source>
</reference>
<feature type="binding site" evidence="13">
    <location>
        <position position="421"/>
    </location>
    <ligand>
        <name>substrate</name>
    </ligand>
</feature>
<dbReference type="GO" id="GO:0000105">
    <property type="term" value="P:L-histidine biosynthetic process"/>
    <property type="evidence" value="ECO:0007669"/>
    <property type="project" value="UniProtKB-UniPathway"/>
</dbReference>
<dbReference type="Gene3D" id="3.40.50.1980">
    <property type="entry name" value="Nitrogenase molybdenum iron protein domain"/>
    <property type="match status" value="2"/>
</dbReference>
<dbReference type="EMBL" id="CP024915">
    <property type="protein sequence ID" value="AUZ86251.1"/>
    <property type="molecule type" value="Genomic_DNA"/>
</dbReference>
<keyword evidence="9" id="KW-0368">Histidine biosynthesis</keyword>
<evidence type="ECO:0000256" key="15">
    <source>
        <dbReference type="RuleBase" id="RU004175"/>
    </source>
</evidence>
<dbReference type="Gene3D" id="1.20.5.1300">
    <property type="match status" value="1"/>
</dbReference>
<feature type="binding site" evidence="14">
    <location>
        <position position="426"/>
    </location>
    <ligand>
        <name>Zn(2+)</name>
        <dbReference type="ChEBI" id="CHEBI:29105"/>
    </ligand>
</feature>
<name>A0A2L0UAI2_9MICC</name>
<dbReference type="SUPFAM" id="SSF53720">
    <property type="entry name" value="ALDH-like"/>
    <property type="match status" value="1"/>
</dbReference>
<feature type="binding site" evidence="13">
    <location>
        <position position="426"/>
    </location>
    <ligand>
        <name>substrate</name>
    </ligand>
</feature>
<accession>A0A2L0UAI2</accession>
<dbReference type="Proteomes" id="UP000239187">
    <property type="component" value="Chromosome"/>
</dbReference>
<dbReference type="GO" id="GO:0051287">
    <property type="term" value="F:NAD binding"/>
    <property type="evidence" value="ECO:0007669"/>
    <property type="project" value="InterPro"/>
</dbReference>
<dbReference type="InterPro" id="IPR022695">
    <property type="entry name" value="Histidinol_DH_monofunct"/>
</dbReference>
<evidence type="ECO:0000256" key="5">
    <source>
        <dbReference type="ARBA" id="ARBA00022723"/>
    </source>
</evidence>
<dbReference type="UniPathway" id="UPA00031">
    <property type="reaction ID" value="UER00014"/>
</dbReference>
<feature type="binding site" evidence="13">
    <location>
        <position position="242"/>
    </location>
    <ligand>
        <name>substrate</name>
    </ligand>
</feature>
<keyword evidence="8 12" id="KW-0520">NAD</keyword>
<dbReference type="PANTHER" id="PTHR21256">
    <property type="entry name" value="HISTIDINOL DEHYDROGENASE HDH"/>
    <property type="match status" value="1"/>
</dbReference>
<evidence type="ECO:0000256" key="7">
    <source>
        <dbReference type="ARBA" id="ARBA00023002"/>
    </source>
</evidence>
<evidence type="ECO:0000256" key="1">
    <source>
        <dbReference type="ARBA" id="ARBA00003850"/>
    </source>
</evidence>
<dbReference type="InterPro" id="IPR016161">
    <property type="entry name" value="Ald_DH/histidinol_DH"/>
</dbReference>
<gene>
    <name evidence="16" type="primary">hisD</name>
    <name evidence="16" type="ORF">CVO76_00255</name>
</gene>
<feature type="binding site" evidence="13">
    <location>
        <position position="366"/>
    </location>
    <ligand>
        <name>substrate</name>
    </ligand>
</feature>
<dbReference type="PRINTS" id="PR00083">
    <property type="entry name" value="HOLDHDRGNASE"/>
</dbReference>
<feature type="binding site" evidence="14">
    <location>
        <position position="264"/>
    </location>
    <ligand>
        <name>Zn(2+)</name>
        <dbReference type="ChEBI" id="CHEBI:29105"/>
    </ligand>
</feature>
<keyword evidence="7 10" id="KW-0560">Oxidoreductase</keyword>
<evidence type="ECO:0000256" key="12">
    <source>
        <dbReference type="PIRSR" id="PIRSR000099-2"/>
    </source>
</evidence>
<evidence type="ECO:0000256" key="9">
    <source>
        <dbReference type="ARBA" id="ARBA00023102"/>
    </source>
</evidence>
<evidence type="ECO:0000313" key="17">
    <source>
        <dbReference type="Proteomes" id="UP000239187"/>
    </source>
</evidence>
<feature type="binding site" evidence="13">
    <location>
        <position position="333"/>
    </location>
    <ligand>
        <name>substrate</name>
    </ligand>
</feature>
<dbReference type="FunFam" id="3.40.50.1980:FF:000001">
    <property type="entry name" value="Histidinol dehydrogenase"/>
    <property type="match status" value="1"/>
</dbReference>
<dbReference type="PIRSF" id="PIRSF000099">
    <property type="entry name" value="Histidinol_dh"/>
    <property type="match status" value="1"/>
</dbReference>
<keyword evidence="9" id="KW-0028">Amino-acid biosynthesis</keyword>